<organism evidence="1">
    <name type="scientific">marine metagenome</name>
    <dbReference type="NCBI Taxonomy" id="408172"/>
    <lineage>
        <taxon>unclassified sequences</taxon>
        <taxon>metagenomes</taxon>
        <taxon>ecological metagenomes</taxon>
    </lineage>
</organism>
<accession>A0A381QP64</accession>
<dbReference type="EMBL" id="UINC01001457">
    <property type="protein sequence ID" value="SUZ81151.1"/>
    <property type="molecule type" value="Genomic_DNA"/>
</dbReference>
<feature type="non-terminal residue" evidence="1">
    <location>
        <position position="1"/>
    </location>
</feature>
<name>A0A381QP64_9ZZZZ</name>
<gene>
    <name evidence="1" type="ORF">METZ01_LOCUS34005</name>
</gene>
<protein>
    <submittedName>
        <fullName evidence="1">Uncharacterized protein</fullName>
    </submittedName>
</protein>
<proteinExistence type="predicted"/>
<dbReference type="AlphaFoldDB" id="A0A381QP64"/>
<reference evidence="1" key="1">
    <citation type="submission" date="2018-05" db="EMBL/GenBank/DDBJ databases">
        <authorList>
            <person name="Lanie J.A."/>
            <person name="Ng W.-L."/>
            <person name="Kazmierczak K.M."/>
            <person name="Andrzejewski T.M."/>
            <person name="Davidsen T.M."/>
            <person name="Wayne K.J."/>
            <person name="Tettelin H."/>
            <person name="Glass J.I."/>
            <person name="Rusch D."/>
            <person name="Podicherti R."/>
            <person name="Tsui H.-C.T."/>
            <person name="Winkler M.E."/>
        </authorList>
    </citation>
    <scope>NUCLEOTIDE SEQUENCE</scope>
</reference>
<evidence type="ECO:0000313" key="1">
    <source>
        <dbReference type="EMBL" id="SUZ81151.1"/>
    </source>
</evidence>
<sequence>VFGTLPAAFLTRLRDLSGITSGDP</sequence>